<protein>
    <submittedName>
        <fullName evidence="2">Uncharacterized protein</fullName>
    </submittedName>
</protein>
<dbReference type="EMBL" id="GGEC01068313">
    <property type="protein sequence ID" value="MBX48797.1"/>
    <property type="molecule type" value="Transcribed_RNA"/>
</dbReference>
<evidence type="ECO:0000313" key="2">
    <source>
        <dbReference type="EMBL" id="MBX48797.1"/>
    </source>
</evidence>
<evidence type="ECO:0000256" key="1">
    <source>
        <dbReference type="SAM" id="MobiDB-lite"/>
    </source>
</evidence>
<accession>A0A2P2P238</accession>
<dbReference type="AlphaFoldDB" id="A0A2P2P238"/>
<proteinExistence type="predicted"/>
<reference evidence="2" key="1">
    <citation type="submission" date="2018-02" db="EMBL/GenBank/DDBJ databases">
        <title>Rhizophora mucronata_Transcriptome.</title>
        <authorList>
            <person name="Meera S.P."/>
            <person name="Sreeshan A."/>
            <person name="Augustine A."/>
        </authorList>
    </citation>
    <scope>NUCLEOTIDE SEQUENCE</scope>
    <source>
        <tissue evidence="2">Leaf</tissue>
    </source>
</reference>
<sequence>MNINRNKPRKDLVSRFHQKAGKQLARQQLVT</sequence>
<name>A0A2P2P238_RHIMU</name>
<organism evidence="2">
    <name type="scientific">Rhizophora mucronata</name>
    <name type="common">Asiatic mangrove</name>
    <dbReference type="NCBI Taxonomy" id="61149"/>
    <lineage>
        <taxon>Eukaryota</taxon>
        <taxon>Viridiplantae</taxon>
        <taxon>Streptophyta</taxon>
        <taxon>Embryophyta</taxon>
        <taxon>Tracheophyta</taxon>
        <taxon>Spermatophyta</taxon>
        <taxon>Magnoliopsida</taxon>
        <taxon>eudicotyledons</taxon>
        <taxon>Gunneridae</taxon>
        <taxon>Pentapetalae</taxon>
        <taxon>rosids</taxon>
        <taxon>fabids</taxon>
        <taxon>Malpighiales</taxon>
        <taxon>Rhizophoraceae</taxon>
        <taxon>Rhizophora</taxon>
    </lineage>
</organism>
<feature type="region of interest" description="Disordered" evidence="1">
    <location>
        <begin position="1"/>
        <end position="31"/>
    </location>
</feature>